<gene>
    <name evidence="8" type="ORF">A3H05_04055</name>
</gene>
<reference evidence="8 9" key="1">
    <citation type="journal article" date="2016" name="Nat. Commun.">
        <title>Thousands of microbial genomes shed light on interconnected biogeochemical processes in an aquifer system.</title>
        <authorList>
            <person name="Anantharaman K."/>
            <person name="Brown C.T."/>
            <person name="Hug L.A."/>
            <person name="Sharon I."/>
            <person name="Castelle C.J."/>
            <person name="Probst A.J."/>
            <person name="Thomas B.C."/>
            <person name="Singh A."/>
            <person name="Wilkins M.J."/>
            <person name="Karaoz U."/>
            <person name="Brodie E.L."/>
            <person name="Williams K.H."/>
            <person name="Hubbard S.S."/>
            <person name="Banfield J.F."/>
        </authorList>
    </citation>
    <scope>NUCLEOTIDE SEQUENCE [LARGE SCALE GENOMIC DNA]</scope>
</reference>
<comment type="caution">
    <text evidence="8">The sequence shown here is derived from an EMBL/GenBank/DDBJ whole genome shotgun (WGS) entry which is preliminary data.</text>
</comment>
<dbReference type="EMBL" id="MFIP01000022">
    <property type="protein sequence ID" value="OGF91793.1"/>
    <property type="molecule type" value="Genomic_DNA"/>
</dbReference>
<comment type="catalytic activity">
    <reaction evidence="6">
        <text>alpha-D-glucose 6-phosphate = beta-D-fructose 6-phosphate</text>
        <dbReference type="Rhea" id="RHEA:11816"/>
        <dbReference type="ChEBI" id="CHEBI:57634"/>
        <dbReference type="ChEBI" id="CHEBI:58225"/>
        <dbReference type="EC" id="5.3.1.9"/>
    </reaction>
</comment>
<dbReference type="InterPro" id="IPR014710">
    <property type="entry name" value="RmlC-like_jellyroll"/>
</dbReference>
<evidence type="ECO:0000259" key="7">
    <source>
        <dbReference type="Pfam" id="PF06560"/>
    </source>
</evidence>
<dbReference type="InterPro" id="IPR010551">
    <property type="entry name" value="G6P_isomerase_prok"/>
</dbReference>
<evidence type="ECO:0000256" key="4">
    <source>
        <dbReference type="ARBA" id="ARBA00022432"/>
    </source>
</evidence>
<evidence type="ECO:0000313" key="8">
    <source>
        <dbReference type="EMBL" id="OGF91793.1"/>
    </source>
</evidence>
<dbReference type="SUPFAM" id="SSF51182">
    <property type="entry name" value="RmlC-like cupins"/>
    <property type="match status" value="1"/>
</dbReference>
<evidence type="ECO:0000256" key="5">
    <source>
        <dbReference type="ARBA" id="ARBA00023152"/>
    </source>
</evidence>
<dbReference type="EC" id="5.3.1.9" evidence="3"/>
<proteinExistence type="inferred from homology"/>
<dbReference type="Gene3D" id="2.60.120.10">
    <property type="entry name" value="Jelly Rolls"/>
    <property type="match status" value="1"/>
</dbReference>
<organism evidence="8 9">
    <name type="scientific">Candidatus Giovannonibacteria bacterium RIFCSPLOWO2_12_FULL_43_26</name>
    <dbReference type="NCBI Taxonomy" id="1798363"/>
    <lineage>
        <taxon>Bacteria</taxon>
        <taxon>Candidatus Giovannoniibacteriota</taxon>
    </lineage>
</organism>
<sequence>MELSKRTIFEMKPVFKNRESIESDADMYLVERGVKNTEELSYDLTTIKPIKIGMEFAKTFGHYHSKLILPELYEALSGYAYSLIQRYEHTPNNIKEAYIIEAEIGWKIIVPPGFGHVSINIGDDELKLANWVGSVIRDYDPFKNLRGACYYVLDAGESIEFKKNLNYKSVPEIKKLKLRDIPELGIYNDASRPISDIPAKKLDWLAHPEKYEKLLTIKNLYREI</sequence>
<dbReference type="GO" id="GO:0005737">
    <property type="term" value="C:cytoplasm"/>
    <property type="evidence" value="ECO:0007669"/>
    <property type="project" value="InterPro"/>
</dbReference>
<evidence type="ECO:0000256" key="6">
    <source>
        <dbReference type="ARBA" id="ARBA00029321"/>
    </source>
</evidence>
<name>A0A1F5XV65_9BACT</name>
<evidence type="ECO:0000256" key="2">
    <source>
        <dbReference type="ARBA" id="ARBA00006542"/>
    </source>
</evidence>
<dbReference type="GO" id="GO:0004347">
    <property type="term" value="F:glucose-6-phosphate isomerase activity"/>
    <property type="evidence" value="ECO:0007669"/>
    <property type="project" value="UniProtKB-EC"/>
</dbReference>
<keyword evidence="4" id="KW-0312">Gluconeogenesis</keyword>
<evidence type="ECO:0000256" key="3">
    <source>
        <dbReference type="ARBA" id="ARBA00011952"/>
    </source>
</evidence>
<comment type="pathway">
    <text evidence="1">Carbohydrate degradation; glycolysis; D-glyceraldehyde 3-phosphate and glycerone phosphate from D-glucose: step 2/4.</text>
</comment>
<dbReference type="UniPathway" id="UPA00109">
    <property type="reaction ID" value="UER00181"/>
</dbReference>
<evidence type="ECO:0000313" key="9">
    <source>
        <dbReference type="Proteomes" id="UP000177334"/>
    </source>
</evidence>
<dbReference type="AlphaFoldDB" id="A0A1F5XV65"/>
<evidence type="ECO:0000256" key="1">
    <source>
        <dbReference type="ARBA" id="ARBA00004926"/>
    </source>
</evidence>
<protein>
    <recommendedName>
        <fullName evidence="3">glucose-6-phosphate isomerase</fullName>
        <ecNumber evidence="3">5.3.1.9</ecNumber>
    </recommendedName>
</protein>
<dbReference type="CDD" id="cd02218">
    <property type="entry name" value="cupin_PGI"/>
    <property type="match status" value="1"/>
</dbReference>
<keyword evidence="5" id="KW-0324">Glycolysis</keyword>
<dbReference type="GO" id="GO:0006096">
    <property type="term" value="P:glycolytic process"/>
    <property type="evidence" value="ECO:0007669"/>
    <property type="project" value="UniProtKB-UniPathway"/>
</dbReference>
<comment type="similarity">
    <text evidence="2">Belongs to the archaeal-type GPI family.</text>
</comment>
<dbReference type="Pfam" id="PF06560">
    <property type="entry name" value="GPI"/>
    <property type="match status" value="1"/>
</dbReference>
<dbReference type="Proteomes" id="UP000177334">
    <property type="component" value="Unassembled WGS sequence"/>
</dbReference>
<dbReference type="GO" id="GO:0006094">
    <property type="term" value="P:gluconeogenesis"/>
    <property type="evidence" value="ECO:0007669"/>
    <property type="project" value="UniProtKB-KW"/>
</dbReference>
<accession>A0A1F5XV65</accession>
<feature type="domain" description="Glucose-6-phosphate isomerase prokaryote" evidence="7">
    <location>
        <begin position="28"/>
        <end position="164"/>
    </location>
</feature>
<dbReference type="InterPro" id="IPR011051">
    <property type="entry name" value="RmlC_Cupin_sf"/>
</dbReference>